<evidence type="ECO:0000256" key="1">
    <source>
        <dbReference type="ARBA" id="ARBA00004323"/>
    </source>
</evidence>
<evidence type="ECO:0000256" key="2">
    <source>
        <dbReference type="ARBA" id="ARBA00022676"/>
    </source>
</evidence>
<sequence>MVRYQRYHQLKKPSLLIKQQQGDEDSQTLIFEFGNNNFLYCKKPKFVFLFLLVLLSCCLVFAPHLFTLYTFAVGNDGYFFDTTRDYVPICASITPGNICCDRSSIRSDVCFMKGDIRTHSISKSIYLYSSKNISYGRKLQKQKGEVIIQHEKIKPYTRKWEKNTMERIDELDLFAVKKSKKNKADSNPCQVKHSVPAVFFSNGGLTGNVYHEFNDGILPLFITSQHLKKQVVFVIVEYHEWWFTKYENILSQLTDYPVIDYFADNRTHCFPEAIVGLQIHDELAVDSSLMQGKNTSIRDFRELLDRAYWPRISGLLDEEEAELKANMSSLPPWMASLREEEEEIKQADLKTKPKLVIISRNGSRSINNEEDMVELAEAIGFQVEVLFPNPRTELAKIYRVLNSSDVMIGVHGAAMTHFMFMKPGSVFIQVIPLGTDWAAETYYGDPSIKLGLEYIPYKILPKESSLYGKYSEDDPVLADPDSVNAKGWEYTKKIYLDGQSVDLNLRRFRKRLVRAYEYMQQRKRHGAH</sequence>
<keyword evidence="5" id="KW-1133">Transmembrane helix</keyword>
<comment type="caution">
    <text evidence="7">The sequence shown here is derived from an EMBL/GenBank/DDBJ whole genome shotgun (WGS) entry which is preliminary data.</text>
</comment>
<dbReference type="InterPro" id="IPR007657">
    <property type="entry name" value="Glycosyltransferase_61"/>
</dbReference>
<dbReference type="InterPro" id="IPR049625">
    <property type="entry name" value="Glyco_transf_61_cat"/>
</dbReference>
<keyword evidence="4" id="KW-0325">Glycoprotein</keyword>
<keyword evidence="2" id="KW-0328">Glycosyltransferase</keyword>
<dbReference type="GO" id="GO:0000139">
    <property type="term" value="C:Golgi membrane"/>
    <property type="evidence" value="ECO:0007669"/>
    <property type="project" value="UniProtKB-SubCell"/>
</dbReference>
<keyword evidence="8" id="KW-1185">Reference proteome</keyword>
<dbReference type="GO" id="GO:0016763">
    <property type="term" value="F:pentosyltransferase activity"/>
    <property type="evidence" value="ECO:0007669"/>
    <property type="project" value="UniProtKB-ARBA"/>
</dbReference>
<dbReference type="PANTHER" id="PTHR20961:SF124">
    <property type="entry name" value="GLYCOSYLTRANSFERASE"/>
    <property type="match status" value="1"/>
</dbReference>
<feature type="domain" description="Glycosyltransferase 61 catalytic" evidence="6">
    <location>
        <begin position="333"/>
        <end position="428"/>
    </location>
</feature>
<protein>
    <recommendedName>
        <fullName evidence="6">Glycosyltransferase 61 catalytic domain-containing protein</fullName>
    </recommendedName>
</protein>
<evidence type="ECO:0000256" key="5">
    <source>
        <dbReference type="SAM" id="Phobius"/>
    </source>
</evidence>
<dbReference type="PANTHER" id="PTHR20961">
    <property type="entry name" value="GLYCOSYLTRANSFERASE"/>
    <property type="match status" value="1"/>
</dbReference>
<name>A0AAD4RVE6_9MAGN</name>
<dbReference type="EMBL" id="JAJJMB010017781">
    <property type="protein sequence ID" value="KAI3834936.1"/>
    <property type="molecule type" value="Genomic_DNA"/>
</dbReference>
<dbReference type="Pfam" id="PF04577">
    <property type="entry name" value="Glyco_transf_61"/>
    <property type="match status" value="1"/>
</dbReference>
<dbReference type="Proteomes" id="UP001202328">
    <property type="component" value="Unassembled WGS sequence"/>
</dbReference>
<evidence type="ECO:0000313" key="8">
    <source>
        <dbReference type="Proteomes" id="UP001202328"/>
    </source>
</evidence>
<organism evidence="7 8">
    <name type="scientific">Papaver atlanticum</name>
    <dbReference type="NCBI Taxonomy" id="357466"/>
    <lineage>
        <taxon>Eukaryota</taxon>
        <taxon>Viridiplantae</taxon>
        <taxon>Streptophyta</taxon>
        <taxon>Embryophyta</taxon>
        <taxon>Tracheophyta</taxon>
        <taxon>Spermatophyta</taxon>
        <taxon>Magnoliopsida</taxon>
        <taxon>Ranunculales</taxon>
        <taxon>Papaveraceae</taxon>
        <taxon>Papaveroideae</taxon>
        <taxon>Papaver</taxon>
    </lineage>
</organism>
<accession>A0AAD4RVE6</accession>
<keyword evidence="5" id="KW-0812">Transmembrane</keyword>
<dbReference type="AlphaFoldDB" id="A0AAD4RVE6"/>
<keyword evidence="5" id="KW-0472">Membrane</keyword>
<proteinExistence type="predicted"/>
<keyword evidence="3" id="KW-0808">Transferase</keyword>
<evidence type="ECO:0000313" key="7">
    <source>
        <dbReference type="EMBL" id="KAI3834936.1"/>
    </source>
</evidence>
<feature type="transmembrane region" description="Helical" evidence="5">
    <location>
        <begin position="46"/>
        <end position="66"/>
    </location>
</feature>
<evidence type="ECO:0000259" key="6">
    <source>
        <dbReference type="Pfam" id="PF04577"/>
    </source>
</evidence>
<evidence type="ECO:0000256" key="3">
    <source>
        <dbReference type="ARBA" id="ARBA00022679"/>
    </source>
</evidence>
<gene>
    <name evidence="7" type="ORF">MKW98_016049</name>
</gene>
<comment type="subcellular location">
    <subcellularLocation>
        <location evidence="1">Golgi apparatus membrane</location>
        <topology evidence="1">Single-pass type II membrane protein</topology>
    </subcellularLocation>
</comment>
<reference evidence="7" key="1">
    <citation type="submission" date="2022-04" db="EMBL/GenBank/DDBJ databases">
        <title>A functionally conserved STORR gene fusion in Papaver species that diverged 16.8 million years ago.</title>
        <authorList>
            <person name="Catania T."/>
        </authorList>
    </citation>
    <scope>NUCLEOTIDE SEQUENCE</scope>
    <source>
        <strain evidence="7">S-188037</strain>
    </source>
</reference>
<evidence type="ECO:0000256" key="4">
    <source>
        <dbReference type="ARBA" id="ARBA00023180"/>
    </source>
</evidence>